<evidence type="ECO:0000256" key="1">
    <source>
        <dbReference type="ARBA" id="ARBA00023015"/>
    </source>
</evidence>
<keyword evidence="3" id="KW-0804">Transcription</keyword>
<dbReference type="SUPFAM" id="SSF46689">
    <property type="entry name" value="Homeodomain-like"/>
    <property type="match status" value="1"/>
</dbReference>
<keyword evidence="2 4" id="KW-0238">DNA-binding</keyword>
<dbReference type="RefSeq" id="WP_265996992.1">
    <property type="nucleotide sequence ID" value="NZ_JAPJDN010000008.1"/>
</dbReference>
<reference evidence="6 7" key="1">
    <citation type="submission" date="2022-11" db="EMBL/GenBank/DDBJ databases">
        <title>Mycobacterium sp. nov.</title>
        <authorList>
            <person name="Papic B."/>
            <person name="Spicic S."/>
            <person name="Duvnjak S."/>
        </authorList>
    </citation>
    <scope>NUCLEOTIDE SEQUENCE [LARGE SCALE GENOMIC DNA]</scope>
    <source>
        <strain evidence="6 7">CVI_P4</strain>
    </source>
</reference>
<name>A0ABT3SCW9_9MYCO</name>
<feature type="domain" description="HTH tetR-type" evidence="5">
    <location>
        <begin position="1"/>
        <end position="61"/>
    </location>
</feature>
<comment type="caution">
    <text evidence="6">The sequence shown here is derived from an EMBL/GenBank/DDBJ whole genome shotgun (WGS) entry which is preliminary data.</text>
</comment>
<keyword evidence="7" id="KW-1185">Reference proteome</keyword>
<dbReference type="Proteomes" id="UP001300745">
    <property type="component" value="Unassembled WGS sequence"/>
</dbReference>
<dbReference type="PANTHER" id="PTHR47506">
    <property type="entry name" value="TRANSCRIPTIONAL REGULATORY PROTEIN"/>
    <property type="match status" value="1"/>
</dbReference>
<keyword evidence="1" id="KW-0805">Transcription regulation</keyword>
<accession>A0ABT3SCW9</accession>
<dbReference type="Gene3D" id="1.10.357.10">
    <property type="entry name" value="Tetracycline Repressor, domain 2"/>
    <property type="match status" value="1"/>
</dbReference>
<dbReference type="InterPro" id="IPR036271">
    <property type="entry name" value="Tet_transcr_reg_TetR-rel_C_sf"/>
</dbReference>
<evidence type="ECO:0000256" key="3">
    <source>
        <dbReference type="ARBA" id="ARBA00023163"/>
    </source>
</evidence>
<dbReference type="InterPro" id="IPR054156">
    <property type="entry name" value="YxaF_TetR_C"/>
</dbReference>
<dbReference type="SUPFAM" id="SSF48498">
    <property type="entry name" value="Tetracyclin repressor-like, C-terminal domain"/>
    <property type="match status" value="1"/>
</dbReference>
<feature type="DNA-binding region" description="H-T-H motif" evidence="4">
    <location>
        <begin position="24"/>
        <end position="43"/>
    </location>
</feature>
<evidence type="ECO:0000313" key="7">
    <source>
        <dbReference type="Proteomes" id="UP001300745"/>
    </source>
</evidence>
<dbReference type="Pfam" id="PF21993">
    <property type="entry name" value="TetR_C_13_2"/>
    <property type="match status" value="1"/>
</dbReference>
<dbReference type="Pfam" id="PF00440">
    <property type="entry name" value="TetR_N"/>
    <property type="match status" value="1"/>
</dbReference>
<organism evidence="6 7">
    <name type="scientific">Mycobacterium pinniadriaticum</name>
    <dbReference type="NCBI Taxonomy" id="2994102"/>
    <lineage>
        <taxon>Bacteria</taxon>
        <taxon>Bacillati</taxon>
        <taxon>Actinomycetota</taxon>
        <taxon>Actinomycetes</taxon>
        <taxon>Mycobacteriales</taxon>
        <taxon>Mycobacteriaceae</taxon>
        <taxon>Mycobacterium</taxon>
    </lineage>
</organism>
<dbReference type="PANTHER" id="PTHR47506:SF3">
    <property type="entry name" value="HTH-TYPE TRANSCRIPTIONAL REGULATOR LMRA"/>
    <property type="match status" value="1"/>
</dbReference>
<dbReference type="EMBL" id="JAPJDO010000008">
    <property type="protein sequence ID" value="MCX2937356.1"/>
    <property type="molecule type" value="Genomic_DNA"/>
</dbReference>
<dbReference type="InterPro" id="IPR001647">
    <property type="entry name" value="HTH_TetR"/>
</dbReference>
<sequence length="188" mass="19319">MSARQRLIDTTIELVRRHGVGSTSVSQILEHSGLARRTLYLNFPDGKPELIAAATESAAASFTSMLEEMVADGDPIATVDAFVRAWEAVLGDSDYLAGCPMVAVTLGGSEAPAAAAVAANAFAQWVGLMASRFERAGLDPAAAQDLATTVVAAIEGAVIMSVAARSPIPLQRAGRDLAVLVGARLAGG</sequence>
<evidence type="ECO:0000259" key="5">
    <source>
        <dbReference type="PROSITE" id="PS50977"/>
    </source>
</evidence>
<proteinExistence type="predicted"/>
<protein>
    <submittedName>
        <fullName evidence="6">TetR/AcrR family transcriptional regulator</fullName>
    </submittedName>
</protein>
<evidence type="ECO:0000256" key="2">
    <source>
        <dbReference type="ARBA" id="ARBA00023125"/>
    </source>
</evidence>
<gene>
    <name evidence="6" type="ORF">ORI27_11625</name>
</gene>
<evidence type="ECO:0000313" key="6">
    <source>
        <dbReference type="EMBL" id="MCX2937356.1"/>
    </source>
</evidence>
<dbReference type="InterPro" id="IPR009057">
    <property type="entry name" value="Homeodomain-like_sf"/>
</dbReference>
<evidence type="ECO:0000256" key="4">
    <source>
        <dbReference type="PROSITE-ProRule" id="PRU00335"/>
    </source>
</evidence>
<dbReference type="PROSITE" id="PS50977">
    <property type="entry name" value="HTH_TETR_2"/>
    <property type="match status" value="1"/>
</dbReference>